<dbReference type="PANTHER" id="PTHR30027:SF3">
    <property type="entry name" value="16S RRNA (URACIL(1498)-N(3))-METHYLTRANSFERASE"/>
    <property type="match status" value="1"/>
</dbReference>
<dbReference type="CDD" id="cd18084">
    <property type="entry name" value="RsmE-like"/>
    <property type="match status" value="1"/>
</dbReference>
<dbReference type="InterPro" id="IPR006700">
    <property type="entry name" value="RsmE"/>
</dbReference>
<dbReference type="Gene3D" id="3.40.1280.10">
    <property type="match status" value="1"/>
</dbReference>
<evidence type="ECO:0000313" key="15">
    <source>
        <dbReference type="EMBL" id="KKB63035.1"/>
    </source>
</evidence>
<dbReference type="SUPFAM" id="SSF88697">
    <property type="entry name" value="PUA domain-like"/>
    <property type="match status" value="1"/>
</dbReference>
<evidence type="ECO:0000256" key="2">
    <source>
        <dbReference type="ARBA" id="ARBA00005528"/>
    </source>
</evidence>
<dbReference type="STRING" id="28092.WM40_13495"/>
<gene>
    <name evidence="15" type="ORF">WM40_13495</name>
</gene>
<evidence type="ECO:0000313" key="16">
    <source>
        <dbReference type="Proteomes" id="UP000033618"/>
    </source>
</evidence>
<reference evidence="15 16" key="1">
    <citation type="submission" date="2015-03" db="EMBL/GenBank/DDBJ databases">
        <title>Draft Genome Sequence of Burkholderia andropogonis type strain ICMP2807, isolated from Sorghum bicolor.</title>
        <authorList>
            <person name="Lopes-Santos L."/>
            <person name="Castro D.B."/>
            <person name="Ottoboni L.M."/>
            <person name="Park D."/>
            <person name="Weirc B.S."/>
            <person name="Destefano S.A."/>
        </authorList>
    </citation>
    <scope>NUCLEOTIDE SEQUENCE [LARGE SCALE GENOMIC DNA]</scope>
    <source>
        <strain evidence="15 16">ICMP2807</strain>
    </source>
</reference>
<organism evidence="15 16">
    <name type="scientific">Robbsia andropogonis</name>
    <dbReference type="NCBI Taxonomy" id="28092"/>
    <lineage>
        <taxon>Bacteria</taxon>
        <taxon>Pseudomonadati</taxon>
        <taxon>Pseudomonadota</taxon>
        <taxon>Betaproteobacteria</taxon>
        <taxon>Burkholderiales</taxon>
        <taxon>Burkholderiaceae</taxon>
        <taxon>Robbsia</taxon>
    </lineage>
</organism>
<dbReference type="PANTHER" id="PTHR30027">
    <property type="entry name" value="RIBOSOMAL RNA SMALL SUBUNIT METHYLTRANSFERASE E"/>
    <property type="match status" value="1"/>
</dbReference>
<keyword evidence="6 12" id="KW-0698">rRNA processing</keyword>
<comment type="similarity">
    <text evidence="2 12">Belongs to the RNA methyltransferase RsmE family.</text>
</comment>
<dbReference type="EMBL" id="LAQU01000013">
    <property type="protein sequence ID" value="KKB63035.1"/>
    <property type="molecule type" value="Genomic_DNA"/>
</dbReference>
<dbReference type="PIRSF" id="PIRSF015601">
    <property type="entry name" value="MTase_slr0722"/>
    <property type="match status" value="1"/>
</dbReference>
<comment type="catalytic activity">
    <reaction evidence="11 12">
        <text>uridine(1498) in 16S rRNA + S-adenosyl-L-methionine = N(3)-methyluridine(1498) in 16S rRNA + S-adenosyl-L-homocysteine + H(+)</text>
        <dbReference type="Rhea" id="RHEA:42920"/>
        <dbReference type="Rhea" id="RHEA-COMP:10283"/>
        <dbReference type="Rhea" id="RHEA-COMP:10284"/>
        <dbReference type="ChEBI" id="CHEBI:15378"/>
        <dbReference type="ChEBI" id="CHEBI:57856"/>
        <dbReference type="ChEBI" id="CHEBI:59789"/>
        <dbReference type="ChEBI" id="CHEBI:65315"/>
        <dbReference type="ChEBI" id="CHEBI:74502"/>
        <dbReference type="EC" id="2.1.1.193"/>
    </reaction>
</comment>
<dbReference type="AlphaFoldDB" id="A0A0F5JZE2"/>
<evidence type="ECO:0000256" key="11">
    <source>
        <dbReference type="ARBA" id="ARBA00047944"/>
    </source>
</evidence>
<evidence type="ECO:0000256" key="9">
    <source>
        <dbReference type="ARBA" id="ARBA00022691"/>
    </source>
</evidence>
<evidence type="ECO:0000256" key="7">
    <source>
        <dbReference type="ARBA" id="ARBA00022603"/>
    </source>
</evidence>
<dbReference type="SUPFAM" id="SSF75217">
    <property type="entry name" value="alpha/beta knot"/>
    <property type="match status" value="1"/>
</dbReference>
<dbReference type="GO" id="GO:0070042">
    <property type="term" value="F:rRNA (uridine-N3-)-methyltransferase activity"/>
    <property type="evidence" value="ECO:0007669"/>
    <property type="project" value="TreeGrafter"/>
</dbReference>
<sequence>MSSPRFFVDLPLSTGTSLTLPAETVRHLQVLRLREGDLLTVFNGDGNAYDARLDALEKRSAHATVLTATVNAAAAEPPYRIDLVQGVASNEKMDWLIEKAVELGVDTITPILAHRSVVKLQGERLERRHAHWEALVRAACEQCGRNVIPTVRVPQPFDRWLEATTRNTAETSGSQEGALTPLRWLLSPRAATTFAELPITPPAAPIQLWIGPEGGWSMEEEAAARAAGVTALSLGPRVLRTETAGMAVLAALAGRWGGW</sequence>
<dbReference type="InterPro" id="IPR015947">
    <property type="entry name" value="PUA-like_sf"/>
</dbReference>
<dbReference type="EC" id="2.1.1.193" evidence="3 12"/>
<dbReference type="PATRIC" id="fig|28092.6.peg.3179"/>
<name>A0A0F5JZE2_9BURK</name>
<feature type="domain" description="Ribosomal RNA small subunit methyltransferase E methyltransferase" evidence="13">
    <location>
        <begin position="76"/>
        <end position="252"/>
    </location>
</feature>
<evidence type="ECO:0000256" key="5">
    <source>
        <dbReference type="ARBA" id="ARBA00022490"/>
    </source>
</evidence>
<evidence type="ECO:0000259" key="13">
    <source>
        <dbReference type="Pfam" id="PF04452"/>
    </source>
</evidence>
<dbReference type="Proteomes" id="UP000033618">
    <property type="component" value="Unassembled WGS sequence"/>
</dbReference>
<evidence type="ECO:0000256" key="6">
    <source>
        <dbReference type="ARBA" id="ARBA00022552"/>
    </source>
</evidence>
<dbReference type="GO" id="GO:0005737">
    <property type="term" value="C:cytoplasm"/>
    <property type="evidence" value="ECO:0007669"/>
    <property type="project" value="UniProtKB-SubCell"/>
</dbReference>
<keyword evidence="5 12" id="KW-0963">Cytoplasm</keyword>
<evidence type="ECO:0000256" key="8">
    <source>
        <dbReference type="ARBA" id="ARBA00022679"/>
    </source>
</evidence>
<dbReference type="InterPro" id="IPR029028">
    <property type="entry name" value="Alpha/beta_knot_MTases"/>
</dbReference>
<keyword evidence="9 12" id="KW-0949">S-adenosyl-L-methionine</keyword>
<keyword evidence="8 12" id="KW-0808">Transferase</keyword>
<dbReference type="Gene3D" id="2.40.240.20">
    <property type="entry name" value="Hypothetical PUA domain-like, domain 1"/>
    <property type="match status" value="1"/>
</dbReference>
<evidence type="ECO:0000256" key="12">
    <source>
        <dbReference type="PIRNR" id="PIRNR015601"/>
    </source>
</evidence>
<dbReference type="RefSeq" id="WP_024901822.1">
    <property type="nucleotide sequence ID" value="NZ_CADFGU010000006.1"/>
</dbReference>
<dbReference type="NCBIfam" id="NF008692">
    <property type="entry name" value="PRK11713.1-5"/>
    <property type="match status" value="1"/>
</dbReference>
<dbReference type="OrthoDB" id="9815641at2"/>
<evidence type="ECO:0000256" key="4">
    <source>
        <dbReference type="ARBA" id="ARBA00013673"/>
    </source>
</evidence>
<dbReference type="InterPro" id="IPR029026">
    <property type="entry name" value="tRNA_m1G_MTases_N"/>
</dbReference>
<dbReference type="NCBIfam" id="TIGR00046">
    <property type="entry name" value="RsmE family RNA methyltransferase"/>
    <property type="match status" value="1"/>
</dbReference>
<feature type="domain" description="Ribosomal RNA small subunit methyltransferase E PUA-like" evidence="14">
    <location>
        <begin position="20"/>
        <end position="65"/>
    </location>
</feature>
<proteinExistence type="inferred from homology"/>
<evidence type="ECO:0000256" key="10">
    <source>
        <dbReference type="ARBA" id="ARBA00025699"/>
    </source>
</evidence>
<evidence type="ECO:0000259" key="14">
    <source>
        <dbReference type="Pfam" id="PF20260"/>
    </source>
</evidence>
<dbReference type="InterPro" id="IPR046886">
    <property type="entry name" value="RsmE_MTase_dom"/>
</dbReference>
<dbReference type="Pfam" id="PF04452">
    <property type="entry name" value="Methyltrans_RNA"/>
    <property type="match status" value="1"/>
</dbReference>
<keyword evidence="16" id="KW-1185">Reference proteome</keyword>
<dbReference type="GO" id="GO:0070475">
    <property type="term" value="P:rRNA base methylation"/>
    <property type="evidence" value="ECO:0007669"/>
    <property type="project" value="TreeGrafter"/>
</dbReference>
<protein>
    <recommendedName>
        <fullName evidence="4 12">Ribosomal RNA small subunit methyltransferase E</fullName>
        <ecNumber evidence="3 12">2.1.1.193</ecNumber>
    </recommendedName>
</protein>
<dbReference type="Pfam" id="PF20260">
    <property type="entry name" value="PUA_4"/>
    <property type="match status" value="1"/>
</dbReference>
<comment type="caution">
    <text evidence="15">The sequence shown here is derived from an EMBL/GenBank/DDBJ whole genome shotgun (WGS) entry which is preliminary data.</text>
</comment>
<evidence type="ECO:0000256" key="1">
    <source>
        <dbReference type="ARBA" id="ARBA00004496"/>
    </source>
</evidence>
<comment type="subcellular location">
    <subcellularLocation>
        <location evidence="1 12">Cytoplasm</location>
    </subcellularLocation>
</comment>
<comment type="function">
    <text evidence="10 12">Specifically methylates the N3 position of the uracil ring of uridine 1498 (m3U1498) in 16S rRNA. Acts on the fully assembled 30S ribosomal subunit.</text>
</comment>
<accession>A0A0F5JZE2</accession>
<evidence type="ECO:0000256" key="3">
    <source>
        <dbReference type="ARBA" id="ARBA00012328"/>
    </source>
</evidence>
<keyword evidence="7 12" id="KW-0489">Methyltransferase</keyword>
<dbReference type="InterPro" id="IPR046887">
    <property type="entry name" value="RsmE_PUA-like"/>
</dbReference>